<proteinExistence type="predicted"/>
<protein>
    <recommendedName>
        <fullName evidence="1">SLH domain-containing protein</fullName>
    </recommendedName>
</protein>
<evidence type="ECO:0000259" key="1">
    <source>
        <dbReference type="PROSITE" id="PS51272"/>
    </source>
</evidence>
<accession>A0A1Y0IQK4</accession>
<dbReference type="PROSITE" id="PS51272">
    <property type="entry name" value="SLH"/>
    <property type="match status" value="1"/>
</dbReference>
<reference evidence="3" key="1">
    <citation type="submission" date="2017-05" db="EMBL/GenBank/DDBJ databases">
        <authorList>
            <person name="Sung H."/>
        </authorList>
    </citation>
    <scope>NUCLEOTIDE SEQUENCE [LARGE SCALE GENOMIC DNA]</scope>
    <source>
        <strain evidence="3">AR23208</strain>
    </source>
</reference>
<dbReference type="Pfam" id="PF00395">
    <property type="entry name" value="SLH"/>
    <property type="match status" value="3"/>
</dbReference>
<dbReference type="PANTHER" id="PTHR43308">
    <property type="entry name" value="OUTER MEMBRANE PROTEIN ALPHA-RELATED"/>
    <property type="match status" value="1"/>
</dbReference>
<sequence>MPRSPVACQGFFLVFQTGTQGPGSYFSPPGFCSAKSCALDIQQEYDLHGGGDLLAGLFKKMAMGLATTAVAATCIAGSGASVSAQTDASDLPEVQLISDQETIAAGGTLSYHILYHNVQNKNQSNVYLKVQLPAGVEVETAGLSGAEWDAQNRQLIWHLQGASANGAQVLHFNLKAQENLGDWLELSCQVEGDGSLKWETPKVKVKKGVQIDQPFFIGYPDGLFHPENLITRAEVAAVIAHIKKLEDVSPVDHPYSDVPSGHWANKVINKVSNAGYMGGYADGSFHPDDPISRAELVRLMLTLRGVKPIPLGGFDDTSDNWAKDAIGTAKSLGMIDGVGGGKFKPNGNTERQAAAKLLNVGLFRGPLIDGEIAVQQHFPDVLPGHWSFGWIEEASVVAHESLHKGRGREYLIRYLPEQTDPFE</sequence>
<evidence type="ECO:0000313" key="2">
    <source>
        <dbReference type="EMBL" id="ARU62902.1"/>
    </source>
</evidence>
<name>A0A1Y0IQK4_9BACL</name>
<dbReference type="InterPro" id="IPR001119">
    <property type="entry name" value="SLH_dom"/>
</dbReference>
<feature type="domain" description="SLH" evidence="1">
    <location>
        <begin position="251"/>
        <end position="314"/>
    </location>
</feature>
<keyword evidence="3" id="KW-1185">Reference proteome</keyword>
<organism evidence="2 3">
    <name type="scientific">Tumebacillus avium</name>
    <dbReference type="NCBI Taxonomy" id="1903704"/>
    <lineage>
        <taxon>Bacteria</taxon>
        <taxon>Bacillati</taxon>
        <taxon>Bacillota</taxon>
        <taxon>Bacilli</taxon>
        <taxon>Bacillales</taxon>
        <taxon>Alicyclobacillaceae</taxon>
        <taxon>Tumebacillus</taxon>
    </lineage>
</organism>
<dbReference type="AlphaFoldDB" id="A0A1Y0IQK4"/>
<gene>
    <name evidence="2" type="ORF">CBW65_19400</name>
</gene>
<dbReference type="Proteomes" id="UP000195437">
    <property type="component" value="Chromosome"/>
</dbReference>
<dbReference type="InterPro" id="IPR051465">
    <property type="entry name" value="Cell_Envelope_Struct_Comp"/>
</dbReference>
<dbReference type="KEGG" id="tum:CBW65_19400"/>
<evidence type="ECO:0000313" key="3">
    <source>
        <dbReference type="Proteomes" id="UP000195437"/>
    </source>
</evidence>
<dbReference type="OrthoDB" id="2380392at2"/>
<dbReference type="EMBL" id="CP021434">
    <property type="protein sequence ID" value="ARU62902.1"/>
    <property type="molecule type" value="Genomic_DNA"/>
</dbReference>